<reference evidence="2 3" key="1">
    <citation type="submission" date="2018-03" db="EMBL/GenBank/DDBJ databases">
        <title>Ahniella affigens gen. nov., sp. nov., a gammaproteobacterium isolated from sandy soil near a stream.</title>
        <authorList>
            <person name="Ko Y."/>
            <person name="Kim J.-H."/>
        </authorList>
    </citation>
    <scope>NUCLEOTIDE SEQUENCE [LARGE SCALE GENOMIC DNA]</scope>
    <source>
        <strain evidence="2 3">D13</strain>
    </source>
</reference>
<evidence type="ECO:0000256" key="1">
    <source>
        <dbReference type="SAM" id="SignalP"/>
    </source>
</evidence>
<accession>A0A2P1PXU9</accession>
<organism evidence="2 3">
    <name type="scientific">Ahniella affigens</name>
    <dbReference type="NCBI Taxonomy" id="2021234"/>
    <lineage>
        <taxon>Bacteria</taxon>
        <taxon>Pseudomonadati</taxon>
        <taxon>Pseudomonadota</taxon>
        <taxon>Gammaproteobacteria</taxon>
        <taxon>Lysobacterales</taxon>
        <taxon>Rhodanobacteraceae</taxon>
        <taxon>Ahniella</taxon>
    </lineage>
</organism>
<feature type="signal peptide" evidence="1">
    <location>
        <begin position="1"/>
        <end position="23"/>
    </location>
</feature>
<dbReference type="KEGG" id="xba:C7S18_21915"/>
<dbReference type="RefSeq" id="WP_170113429.1">
    <property type="nucleotide sequence ID" value="NZ_CP027860.1"/>
</dbReference>
<dbReference type="InterPro" id="IPR011990">
    <property type="entry name" value="TPR-like_helical_dom_sf"/>
</dbReference>
<protein>
    <submittedName>
        <fullName evidence="2">Uncharacterized protein</fullName>
    </submittedName>
</protein>
<name>A0A2P1PXU9_9GAMM</name>
<keyword evidence="3" id="KW-1185">Reference proteome</keyword>
<sequence length="300" mass="32328">MQKRRLIVGVALAWLMATGGVQAEAPTTTAESLAIRKLLGSSDEAQLEQAMTRAEAQAESLPDSAEAHYWLGAAYGRMAQEANMFSAAGYARKVKAEFERSAELDPRLFEAQYGLIQFHLQAPGFMGGDEDEAKRIADELATLDAVAGHRAQATLKSAAKDRAGAKAEMLAALAIRPADPEVLSVVVGMYDQDKQYTEMGAAVRAALAIDPEHVVIRYQFGKYAALSGQDLEEGLKTLDALLAITPAPEKLSAAGMHWRRGQILAHLNRLPEAIIAVQQAAKLEPKSKEIAVNLAHLKKS</sequence>
<dbReference type="SUPFAM" id="SSF48452">
    <property type="entry name" value="TPR-like"/>
    <property type="match status" value="1"/>
</dbReference>
<evidence type="ECO:0000313" key="2">
    <source>
        <dbReference type="EMBL" id="AVP99667.1"/>
    </source>
</evidence>
<dbReference type="AlphaFoldDB" id="A0A2P1PXU9"/>
<feature type="chain" id="PRO_5015123515" evidence="1">
    <location>
        <begin position="24"/>
        <end position="300"/>
    </location>
</feature>
<proteinExistence type="predicted"/>
<evidence type="ECO:0000313" key="3">
    <source>
        <dbReference type="Proteomes" id="UP000241074"/>
    </source>
</evidence>
<reference evidence="2 3" key="2">
    <citation type="submission" date="2018-03" db="EMBL/GenBank/DDBJ databases">
        <authorList>
            <person name="Keele B.F."/>
        </authorList>
    </citation>
    <scope>NUCLEOTIDE SEQUENCE [LARGE SCALE GENOMIC DNA]</scope>
    <source>
        <strain evidence="2 3">D13</strain>
    </source>
</reference>
<dbReference type="Gene3D" id="1.25.40.10">
    <property type="entry name" value="Tetratricopeptide repeat domain"/>
    <property type="match status" value="2"/>
</dbReference>
<dbReference type="Proteomes" id="UP000241074">
    <property type="component" value="Chromosome"/>
</dbReference>
<dbReference type="EMBL" id="CP027860">
    <property type="protein sequence ID" value="AVP99667.1"/>
    <property type="molecule type" value="Genomic_DNA"/>
</dbReference>
<keyword evidence="1" id="KW-0732">Signal</keyword>
<gene>
    <name evidence="2" type="ORF">C7S18_21915</name>
</gene>